<gene>
    <name evidence="3" type="ORF">E4650_09280</name>
    <name evidence="2" type="ORF">SAMN04488588_2082</name>
</gene>
<keyword evidence="4" id="KW-1185">Reference proteome</keyword>
<name>A0A1G6QJY0_9BACT</name>
<dbReference type="EMBL" id="FMYV01000013">
    <property type="protein sequence ID" value="SDC91977.1"/>
    <property type="molecule type" value="Genomic_DNA"/>
</dbReference>
<evidence type="ECO:0000313" key="3">
    <source>
        <dbReference type="EMBL" id="TGG87033.1"/>
    </source>
</evidence>
<dbReference type="EMBL" id="SRME01000006">
    <property type="protein sequence ID" value="TGG87033.1"/>
    <property type="molecule type" value="Genomic_DNA"/>
</dbReference>
<evidence type="ECO:0000313" key="2">
    <source>
        <dbReference type="EMBL" id="SDC91977.1"/>
    </source>
</evidence>
<evidence type="ECO:0000259" key="1">
    <source>
        <dbReference type="Pfam" id="PF09967"/>
    </source>
</evidence>
<dbReference type="Proteomes" id="UP000199322">
    <property type="component" value="Unassembled WGS sequence"/>
</dbReference>
<dbReference type="AlphaFoldDB" id="A0A1G6QJY0"/>
<evidence type="ECO:0000313" key="5">
    <source>
        <dbReference type="Proteomes" id="UP000297288"/>
    </source>
</evidence>
<feature type="domain" description="VWA-like" evidence="1">
    <location>
        <begin position="270"/>
        <end position="361"/>
    </location>
</feature>
<sequence length="398" mass="46107">MATRNIDNVIEKAWIELAKENIFYSNARMRFTHVESETVRTIKLIIGSDGNFKLVYNPRRIYNKGVAFTKALIKHELFHIIFGHIFIKIKNKREKSIWDLAMDASVNQYIREFDAMAEPLDTMLSEGHAPDGEFMFVTAPPDMLNKTAEEYFEYAMKFFEDNKLIDLEEIEDKRNETDSHEFESEITQEMAFDIVSEFVQKSYDKSAGDTLEPLEIAHKVITGKSKLDWKTILRRFFGSSVVTDEYRTIMRPNRRYDSQPGWRKIRGPEVAVIVDTSGSIVEDEYDSFFSEIEEITRTLGGTLHLIQADSKVQSTQKYVKGKWKNLTLKGKGSTDLQPAIDYVEESLRPEGIIVFTDGFTEMPNIKRRSLFVLSKNYNPDFFNQSIQYYGTKSAIIMN</sequence>
<dbReference type="InterPro" id="IPR036465">
    <property type="entry name" value="vWFA_dom_sf"/>
</dbReference>
<dbReference type="CDD" id="cd00198">
    <property type="entry name" value="vWFA"/>
    <property type="match status" value="1"/>
</dbReference>
<dbReference type="STRING" id="28234.SAMN04488588_2082"/>
<proteinExistence type="predicted"/>
<accession>A0A1G6QJY0</accession>
<dbReference type="PANTHER" id="PTHR38730">
    <property type="entry name" value="SLL7028 PROTEIN"/>
    <property type="match status" value="1"/>
</dbReference>
<evidence type="ECO:0000313" key="4">
    <source>
        <dbReference type="Proteomes" id="UP000199322"/>
    </source>
</evidence>
<organism evidence="2 4">
    <name type="scientific">Geotoga petraea</name>
    <dbReference type="NCBI Taxonomy" id="28234"/>
    <lineage>
        <taxon>Bacteria</taxon>
        <taxon>Thermotogati</taxon>
        <taxon>Thermotogota</taxon>
        <taxon>Thermotogae</taxon>
        <taxon>Petrotogales</taxon>
        <taxon>Petrotogaceae</taxon>
        <taxon>Geotoga</taxon>
    </lineage>
</organism>
<protein>
    <submittedName>
        <fullName evidence="2">Predicted metal-dependent peptidase</fullName>
    </submittedName>
</protein>
<dbReference type="OrthoDB" id="40767at2"/>
<dbReference type="RefSeq" id="WP_091405714.1">
    <property type="nucleotide sequence ID" value="NZ_FMYV01000013.1"/>
</dbReference>
<dbReference type="PANTHER" id="PTHR38730:SF1">
    <property type="entry name" value="SLL7028 PROTEIN"/>
    <property type="match status" value="1"/>
</dbReference>
<dbReference type="InterPro" id="IPR018698">
    <property type="entry name" value="VWA-like_dom"/>
</dbReference>
<reference evidence="3 5" key="2">
    <citation type="submission" date="2019-04" db="EMBL/GenBank/DDBJ databases">
        <title>Draft genome sequence data and analysis of a Fermenting Bacterium, Geotoga petraea strain HO-Geo1, isolated from heavy-oil petroleum reservoir in Russia.</title>
        <authorList>
            <person name="Grouzdev D.S."/>
            <person name="Semenova E.M."/>
            <person name="Sokolova D.S."/>
            <person name="Tourova T.P."/>
            <person name="Poltaraus A.B."/>
            <person name="Nazina T.N."/>
        </authorList>
    </citation>
    <scope>NUCLEOTIDE SEQUENCE [LARGE SCALE GENOMIC DNA]</scope>
    <source>
        <strain evidence="3 5">HO-Geo1</strain>
    </source>
</reference>
<dbReference type="Proteomes" id="UP000297288">
    <property type="component" value="Unassembled WGS sequence"/>
</dbReference>
<dbReference type="Pfam" id="PF09967">
    <property type="entry name" value="DUF2201"/>
    <property type="match status" value="1"/>
</dbReference>
<dbReference type="SUPFAM" id="SSF53300">
    <property type="entry name" value="vWA-like"/>
    <property type="match status" value="1"/>
</dbReference>
<reference evidence="2 4" key="1">
    <citation type="submission" date="2016-10" db="EMBL/GenBank/DDBJ databases">
        <authorList>
            <person name="de Groot N.N."/>
        </authorList>
    </citation>
    <scope>NUCLEOTIDE SEQUENCE [LARGE SCALE GENOMIC DNA]</scope>
    <source>
        <strain evidence="2 4">WG14</strain>
    </source>
</reference>